<keyword evidence="1" id="KW-1133">Transmembrane helix</keyword>
<sequence>MTDWLVRFLMMRPADGVQPPLLLLISLVYLAPCTGYIPASAGKLPLTFKVSMTGAGPPFA</sequence>
<keyword evidence="3" id="KW-1185">Reference proteome</keyword>
<evidence type="ECO:0000256" key="1">
    <source>
        <dbReference type="SAM" id="Phobius"/>
    </source>
</evidence>
<feature type="transmembrane region" description="Helical" evidence="1">
    <location>
        <begin position="20"/>
        <end position="39"/>
    </location>
</feature>
<evidence type="ECO:0000313" key="2">
    <source>
        <dbReference type="EMBL" id="CAI6088770.1"/>
    </source>
</evidence>
<gene>
    <name evidence="2" type="ORF">CCHLO57077_00008454</name>
</gene>
<evidence type="ECO:0000313" key="3">
    <source>
        <dbReference type="Proteomes" id="UP001160390"/>
    </source>
</evidence>
<accession>A0AA35Q258</accession>
<reference evidence="2" key="1">
    <citation type="submission" date="2023-01" db="EMBL/GenBank/DDBJ databases">
        <authorList>
            <person name="Piombo E."/>
        </authorList>
    </citation>
    <scope>NUCLEOTIDE SEQUENCE</scope>
</reference>
<dbReference type="AlphaFoldDB" id="A0AA35Q258"/>
<proteinExistence type="predicted"/>
<dbReference type="Proteomes" id="UP001160390">
    <property type="component" value="Unassembled WGS sequence"/>
</dbReference>
<comment type="caution">
    <text evidence="2">The sequence shown here is derived from an EMBL/GenBank/DDBJ whole genome shotgun (WGS) entry which is preliminary data.</text>
</comment>
<protein>
    <submittedName>
        <fullName evidence="2">Uncharacterized protein</fullName>
    </submittedName>
</protein>
<organism evidence="2 3">
    <name type="scientific">Clonostachys chloroleuca</name>
    <dbReference type="NCBI Taxonomy" id="1926264"/>
    <lineage>
        <taxon>Eukaryota</taxon>
        <taxon>Fungi</taxon>
        <taxon>Dikarya</taxon>
        <taxon>Ascomycota</taxon>
        <taxon>Pezizomycotina</taxon>
        <taxon>Sordariomycetes</taxon>
        <taxon>Hypocreomycetidae</taxon>
        <taxon>Hypocreales</taxon>
        <taxon>Bionectriaceae</taxon>
        <taxon>Clonostachys</taxon>
    </lineage>
</organism>
<keyword evidence="1" id="KW-0812">Transmembrane</keyword>
<name>A0AA35Q258_9HYPO</name>
<keyword evidence="1" id="KW-0472">Membrane</keyword>
<dbReference type="EMBL" id="CABFNP030000868">
    <property type="protein sequence ID" value="CAI6088770.1"/>
    <property type="molecule type" value="Genomic_DNA"/>
</dbReference>